<dbReference type="OrthoDB" id="9801204at2"/>
<evidence type="ECO:0000256" key="8">
    <source>
        <dbReference type="ARBA" id="ARBA00023004"/>
    </source>
</evidence>
<evidence type="ECO:0000256" key="7">
    <source>
        <dbReference type="ARBA" id="ARBA00022723"/>
    </source>
</evidence>
<dbReference type="RefSeq" id="WP_013943299.1">
    <property type="nucleotide sequence ID" value="NC_015713.1"/>
</dbReference>
<dbReference type="Proteomes" id="UP000000496">
    <property type="component" value="Chromosome gsn.131"/>
</dbReference>
<evidence type="ECO:0000256" key="3">
    <source>
        <dbReference type="ARBA" id="ARBA00012669"/>
    </source>
</evidence>
<dbReference type="AlphaFoldDB" id="F8L4V5"/>
<dbReference type="PANTHER" id="PTHR30573:SF0">
    <property type="entry name" value="QUINOLINATE SYNTHASE, CHLOROPLASTIC"/>
    <property type="match status" value="1"/>
</dbReference>
<evidence type="ECO:0000256" key="5">
    <source>
        <dbReference type="ARBA" id="ARBA00022642"/>
    </source>
</evidence>
<dbReference type="HOGENOM" id="CLU_047382_0_0_0"/>
<evidence type="ECO:0000256" key="4">
    <source>
        <dbReference type="ARBA" id="ARBA00022485"/>
    </source>
</evidence>
<dbReference type="Gene3D" id="3.40.50.10800">
    <property type="entry name" value="NadA-like"/>
    <property type="match status" value="3"/>
</dbReference>
<keyword evidence="8" id="KW-0408">Iron</keyword>
<gene>
    <name evidence="11" type="primary">nadA1</name>
    <name evidence="11" type="ordered locus">SNE_A09550</name>
</gene>
<keyword evidence="12" id="KW-1185">Reference proteome</keyword>
<evidence type="ECO:0000256" key="10">
    <source>
        <dbReference type="NCBIfam" id="TIGR00550"/>
    </source>
</evidence>
<dbReference type="GO" id="GO:0008987">
    <property type="term" value="F:quinolinate synthetase A activity"/>
    <property type="evidence" value="ECO:0007669"/>
    <property type="project" value="UniProtKB-UniRule"/>
</dbReference>
<keyword evidence="4" id="KW-0004">4Fe-4S</keyword>
<reference evidence="11 12" key="1">
    <citation type="journal article" date="2011" name="Mol. Biol. Evol.">
        <title>Unity in variety--the pan-genome of the Chlamydiae.</title>
        <authorList>
            <person name="Collingro A."/>
            <person name="Tischler P."/>
            <person name="Weinmaier T."/>
            <person name="Penz T."/>
            <person name="Heinz E."/>
            <person name="Brunham R.C."/>
            <person name="Read T.D."/>
            <person name="Bavoil P.M."/>
            <person name="Sachse K."/>
            <person name="Kahane S."/>
            <person name="Friedman M.G."/>
            <person name="Rattei T."/>
            <person name="Myers G.S."/>
            <person name="Horn M."/>
        </authorList>
    </citation>
    <scope>NUCLEOTIDE SEQUENCE [LARGE SCALE GENOMIC DNA]</scope>
    <source>
        <strain evidence="12">ATCC VR-1471 / Z</strain>
    </source>
</reference>
<evidence type="ECO:0000313" key="11">
    <source>
        <dbReference type="EMBL" id="CCB88832.1"/>
    </source>
</evidence>
<organism evidence="11 12">
    <name type="scientific">Simkania negevensis (strain ATCC VR-1471 / DSM 27360 / Z)</name>
    <dbReference type="NCBI Taxonomy" id="331113"/>
    <lineage>
        <taxon>Bacteria</taxon>
        <taxon>Pseudomonadati</taxon>
        <taxon>Chlamydiota</taxon>
        <taxon>Chlamydiia</taxon>
        <taxon>Parachlamydiales</taxon>
        <taxon>Simkaniaceae</taxon>
        <taxon>Simkania</taxon>
    </lineage>
</organism>
<dbReference type="NCBIfam" id="NF006878">
    <property type="entry name" value="PRK09375.1-2"/>
    <property type="match status" value="1"/>
</dbReference>
<dbReference type="InterPro" id="IPR003473">
    <property type="entry name" value="NadA"/>
</dbReference>
<comment type="cofactor">
    <cofactor evidence="1">
        <name>[4Fe-4S] cluster</name>
        <dbReference type="ChEBI" id="CHEBI:49883"/>
    </cofactor>
</comment>
<dbReference type="STRING" id="331113.SNE_A09550"/>
<protein>
    <recommendedName>
        <fullName evidence="3 10">Quinolinate synthase</fullName>
        <ecNumber evidence="3 10">2.5.1.72</ecNumber>
    </recommendedName>
</protein>
<sequence length="336" mass="37707">MTTLYEKLKNIQVDNPLCNYTKERCERLEPLIEKINKLKAEKNALILAHSYVHPDIIYGVADHVGDSYGLAQKAKITDAEIIVFPAVRFMAETAKILNPQKTVIDPNPNGGCSLADSITADQVLALRLRHPDHTFVCYINTTAAVKAACDVCVTSSNVYTVIKNLPTKKVFFLPDKLMGENILNYMRENNIDKELLVSDGTCYVHEEFSCDEIHFLKQKYPDLEVLAHPECTQEVINASDVTGSTSQILNYVKSHKDENHPFLILTECGITSRLQVEHPELRLVGTCMMCKYMKSNSLSQILQALEAPTKEQIITIDPAIQDGALACVNQMFRHSH</sequence>
<evidence type="ECO:0000256" key="1">
    <source>
        <dbReference type="ARBA" id="ARBA00001966"/>
    </source>
</evidence>
<dbReference type="KEGG" id="sng:SNE_A09550"/>
<dbReference type="NCBIfam" id="TIGR00550">
    <property type="entry name" value="nadA"/>
    <property type="match status" value="1"/>
</dbReference>
<dbReference type="PANTHER" id="PTHR30573">
    <property type="entry name" value="QUINOLINATE SYNTHETASE A"/>
    <property type="match status" value="1"/>
</dbReference>
<dbReference type="GO" id="GO:0046872">
    <property type="term" value="F:metal ion binding"/>
    <property type="evidence" value="ECO:0007669"/>
    <property type="project" value="UniProtKB-KW"/>
</dbReference>
<dbReference type="EC" id="2.5.1.72" evidence="3 10"/>
<keyword evidence="9" id="KW-0411">Iron-sulfur</keyword>
<dbReference type="GO" id="GO:0034628">
    <property type="term" value="P:'de novo' NAD+ biosynthetic process from L-aspartate"/>
    <property type="evidence" value="ECO:0007669"/>
    <property type="project" value="TreeGrafter"/>
</dbReference>
<evidence type="ECO:0000256" key="9">
    <source>
        <dbReference type="ARBA" id="ARBA00023014"/>
    </source>
</evidence>
<evidence type="ECO:0000256" key="2">
    <source>
        <dbReference type="ARBA" id="ARBA00005065"/>
    </source>
</evidence>
<keyword evidence="7" id="KW-0479">Metal-binding</keyword>
<dbReference type="UniPathway" id="UPA00253">
    <property type="reaction ID" value="UER00327"/>
</dbReference>
<dbReference type="EMBL" id="FR872582">
    <property type="protein sequence ID" value="CCB88832.1"/>
    <property type="molecule type" value="Genomic_DNA"/>
</dbReference>
<evidence type="ECO:0000256" key="6">
    <source>
        <dbReference type="ARBA" id="ARBA00022679"/>
    </source>
</evidence>
<dbReference type="InterPro" id="IPR036094">
    <property type="entry name" value="NadA_sf"/>
</dbReference>
<evidence type="ECO:0000313" key="12">
    <source>
        <dbReference type="Proteomes" id="UP000000496"/>
    </source>
</evidence>
<comment type="pathway">
    <text evidence="2">Cofactor biosynthesis; NAD(+) biosynthesis; quinolinate from iminoaspartate: step 1/1.</text>
</comment>
<dbReference type="GO" id="GO:0005829">
    <property type="term" value="C:cytosol"/>
    <property type="evidence" value="ECO:0007669"/>
    <property type="project" value="TreeGrafter"/>
</dbReference>
<dbReference type="SUPFAM" id="SSF142754">
    <property type="entry name" value="NadA-like"/>
    <property type="match status" value="1"/>
</dbReference>
<keyword evidence="6 11" id="KW-0808">Transferase</keyword>
<dbReference type="eggNOG" id="COG0379">
    <property type="taxonomic scope" value="Bacteria"/>
</dbReference>
<name>F8L4V5_SIMNZ</name>
<accession>F8L4V5</accession>
<proteinExistence type="predicted"/>
<dbReference type="Pfam" id="PF02445">
    <property type="entry name" value="NadA"/>
    <property type="match status" value="1"/>
</dbReference>
<dbReference type="GO" id="GO:0051539">
    <property type="term" value="F:4 iron, 4 sulfur cluster binding"/>
    <property type="evidence" value="ECO:0007669"/>
    <property type="project" value="UniProtKB-KW"/>
</dbReference>
<keyword evidence="5" id="KW-0662">Pyridine nucleotide biosynthesis</keyword>